<accession>A0A0M0L5C4</accession>
<keyword evidence="10" id="KW-0503">Monooxygenase</keyword>
<comment type="catalytic activity">
    <reaction evidence="12">
        <text>3 propionate 3-nitronate + 3 O2 + H2O = 3 3-oxopropanoate + 2 nitrate + nitrite + H2O2 + 3 H(+)</text>
        <dbReference type="Rhea" id="RHEA:57332"/>
        <dbReference type="ChEBI" id="CHEBI:15377"/>
        <dbReference type="ChEBI" id="CHEBI:15378"/>
        <dbReference type="ChEBI" id="CHEBI:15379"/>
        <dbReference type="ChEBI" id="CHEBI:16240"/>
        <dbReference type="ChEBI" id="CHEBI:16301"/>
        <dbReference type="ChEBI" id="CHEBI:17632"/>
        <dbReference type="ChEBI" id="CHEBI:33190"/>
        <dbReference type="ChEBI" id="CHEBI:136067"/>
    </reaction>
</comment>
<keyword evidence="8" id="KW-0547">Nucleotide-binding</keyword>
<dbReference type="EMBL" id="LILC01000013">
    <property type="protein sequence ID" value="KOO46276.1"/>
    <property type="molecule type" value="Genomic_DNA"/>
</dbReference>
<dbReference type="GO" id="GO:0000166">
    <property type="term" value="F:nucleotide binding"/>
    <property type="evidence" value="ECO:0007669"/>
    <property type="project" value="UniProtKB-KW"/>
</dbReference>
<dbReference type="Gene3D" id="3.20.20.70">
    <property type="entry name" value="Aldolase class I"/>
    <property type="match status" value="1"/>
</dbReference>
<reference evidence="14" key="1">
    <citation type="submission" date="2015-08" db="EMBL/GenBank/DDBJ databases">
        <title>Fjat-14210 dsm16467.</title>
        <authorList>
            <person name="Liu B."/>
            <person name="Wang J."/>
            <person name="Zhu Y."/>
            <person name="Liu G."/>
            <person name="Chen Q."/>
            <person name="Chen Z."/>
            <person name="Lan J."/>
            <person name="Che J."/>
            <person name="Ge C."/>
            <person name="Shi H."/>
            <person name="Pan Z."/>
            <person name="Liu X."/>
        </authorList>
    </citation>
    <scope>NUCLEOTIDE SEQUENCE [LARGE SCALE GENOMIC DNA]</scope>
    <source>
        <strain evidence="14">DSM 16467</strain>
    </source>
</reference>
<dbReference type="InterPro" id="IPR004136">
    <property type="entry name" value="NMO"/>
</dbReference>
<dbReference type="CDD" id="cd04730">
    <property type="entry name" value="NPD_like"/>
    <property type="match status" value="1"/>
</dbReference>
<evidence type="ECO:0000256" key="3">
    <source>
        <dbReference type="ARBA" id="ARBA00009881"/>
    </source>
</evidence>
<comment type="similarity">
    <text evidence="3">Belongs to the nitronate monooxygenase family. NMO class I subfamily.</text>
</comment>
<proteinExistence type="inferred from homology"/>
<dbReference type="Pfam" id="PF03060">
    <property type="entry name" value="NMO"/>
    <property type="match status" value="1"/>
</dbReference>
<name>A0A0M0L5C4_9BACI</name>
<comment type="caution">
    <text evidence="13">The sequence shown here is derived from an EMBL/GenBank/DDBJ whole genome shotgun (WGS) entry which is preliminary data.</text>
</comment>
<evidence type="ECO:0000256" key="4">
    <source>
        <dbReference type="ARBA" id="ARBA00013457"/>
    </source>
</evidence>
<dbReference type="InterPro" id="IPR013785">
    <property type="entry name" value="Aldolase_TIM"/>
</dbReference>
<comment type="cofactor">
    <cofactor evidence="1">
        <name>FMN</name>
        <dbReference type="ChEBI" id="CHEBI:58210"/>
    </cofactor>
</comment>
<organism evidence="13 14">
    <name type="scientific">Priestia koreensis</name>
    <dbReference type="NCBI Taxonomy" id="284581"/>
    <lineage>
        <taxon>Bacteria</taxon>
        <taxon>Bacillati</taxon>
        <taxon>Bacillota</taxon>
        <taxon>Bacilli</taxon>
        <taxon>Bacillales</taxon>
        <taxon>Bacillaceae</taxon>
        <taxon>Priestia</taxon>
    </lineage>
</organism>
<evidence type="ECO:0000256" key="5">
    <source>
        <dbReference type="ARBA" id="ARBA00022575"/>
    </source>
</evidence>
<evidence type="ECO:0000256" key="7">
    <source>
        <dbReference type="ARBA" id="ARBA00022643"/>
    </source>
</evidence>
<keyword evidence="5" id="KW-0216">Detoxification</keyword>
<dbReference type="SUPFAM" id="SSF51412">
    <property type="entry name" value="Inosine monophosphate dehydrogenase (IMPDH)"/>
    <property type="match status" value="1"/>
</dbReference>
<evidence type="ECO:0000256" key="1">
    <source>
        <dbReference type="ARBA" id="ARBA00001917"/>
    </source>
</evidence>
<gene>
    <name evidence="13" type="ORF">AMD01_10520</name>
</gene>
<evidence type="ECO:0000256" key="8">
    <source>
        <dbReference type="ARBA" id="ARBA00022741"/>
    </source>
</evidence>
<dbReference type="STRING" id="284581.AMD01_10520"/>
<keyword evidence="6" id="KW-0285">Flavoprotein</keyword>
<evidence type="ECO:0000256" key="6">
    <source>
        <dbReference type="ARBA" id="ARBA00022630"/>
    </source>
</evidence>
<evidence type="ECO:0000313" key="13">
    <source>
        <dbReference type="EMBL" id="KOO46276.1"/>
    </source>
</evidence>
<comment type="function">
    <text evidence="2">Nitronate monooxygenase that uses molecular oxygen to catalyze the oxidative denitrification of alkyl nitronates. Acts on propionate 3-nitronate (P3N), the presumed physiological substrate. Probably functions in the detoxification of P3N, a metabolic poison produced by plants and fungi as a defense mechanism.</text>
</comment>
<dbReference type="PATRIC" id="fig|284581.3.peg.2198"/>
<evidence type="ECO:0000256" key="10">
    <source>
        <dbReference type="ARBA" id="ARBA00023033"/>
    </source>
</evidence>
<evidence type="ECO:0000256" key="9">
    <source>
        <dbReference type="ARBA" id="ARBA00023002"/>
    </source>
</evidence>
<dbReference type="FunFam" id="3.20.20.70:FF:000154">
    <property type="entry name" value="Probable nitronate monooxygenase"/>
    <property type="match status" value="1"/>
</dbReference>
<dbReference type="GO" id="GO:0009636">
    <property type="term" value="P:response to toxic substance"/>
    <property type="evidence" value="ECO:0007669"/>
    <property type="project" value="UniProtKB-KW"/>
</dbReference>
<evidence type="ECO:0000313" key="14">
    <source>
        <dbReference type="Proteomes" id="UP000037558"/>
    </source>
</evidence>
<sequence length="343" mass="36792">MGTIQKELGITYPIFQAGMAGGITTPELVAAVSNFGAFGQIGAGYLTAEELRDAIREVKKRTNKPFGVNLFVPEPTQDVNKSDIEMMNEQLLQISPTIQPVTDPSGDKHNEEYVKQIEVVVEEGVTACSFTFGSPQLDVIHCLKIEGIKVIGTATTVEEGMMLEESGVHYIVAQGSEAGGHRGTFIATKGDALIGTIALVPQMADHLHIPVIAAGGIADKRGIEAAYILGAEGVQLGSVFLPCNESGANPTYKKTLIAKNESDTALTKAFSGKWARGIQNEFMEKMKEVSVLPYPLQNTLTKALRAKAAKDQNPEKMSLWAGQALRLVTDECSVAEVLTKLTT</sequence>
<dbReference type="OrthoDB" id="9778912at2"/>
<dbReference type="AlphaFoldDB" id="A0A0M0L5C4"/>
<keyword evidence="14" id="KW-1185">Reference proteome</keyword>
<evidence type="ECO:0000256" key="11">
    <source>
        <dbReference type="ARBA" id="ARBA00031155"/>
    </source>
</evidence>
<dbReference type="Proteomes" id="UP000037558">
    <property type="component" value="Unassembled WGS sequence"/>
</dbReference>
<protein>
    <recommendedName>
        <fullName evidence="4">Probable nitronate monooxygenase</fullName>
    </recommendedName>
    <alternativeName>
        <fullName evidence="11">Propionate 3-nitronate monooxygenase</fullName>
    </alternativeName>
</protein>
<dbReference type="PANTHER" id="PTHR42747">
    <property type="entry name" value="NITRONATE MONOOXYGENASE-RELATED"/>
    <property type="match status" value="1"/>
</dbReference>
<keyword evidence="7" id="KW-0288">FMN</keyword>
<dbReference type="PANTHER" id="PTHR42747:SF3">
    <property type="entry name" value="NITRONATE MONOOXYGENASE-RELATED"/>
    <property type="match status" value="1"/>
</dbReference>
<dbReference type="RefSeq" id="WP_053401352.1">
    <property type="nucleotide sequence ID" value="NZ_JAMAUM010000005.1"/>
</dbReference>
<evidence type="ECO:0000256" key="2">
    <source>
        <dbReference type="ARBA" id="ARBA00003535"/>
    </source>
</evidence>
<keyword evidence="9" id="KW-0560">Oxidoreductase</keyword>
<dbReference type="GO" id="GO:0018580">
    <property type="term" value="F:nitronate monooxygenase activity"/>
    <property type="evidence" value="ECO:0007669"/>
    <property type="project" value="InterPro"/>
</dbReference>
<evidence type="ECO:0000256" key="12">
    <source>
        <dbReference type="ARBA" id="ARBA00049401"/>
    </source>
</evidence>